<evidence type="ECO:0000256" key="1">
    <source>
        <dbReference type="SAM" id="Phobius"/>
    </source>
</evidence>
<keyword evidence="1" id="KW-1133">Transmembrane helix</keyword>
<dbReference type="STRING" id="118062.MCBB_0285"/>
<evidence type="ECO:0000313" key="2">
    <source>
        <dbReference type="EMBL" id="SCG84866.1"/>
    </source>
</evidence>
<accession>A0A1D3L000</accession>
<gene>
    <name evidence="2" type="ORF">MCBB_0285</name>
</gene>
<proteinExistence type="predicted"/>
<keyword evidence="1" id="KW-0472">Membrane</keyword>
<reference evidence="2 3" key="1">
    <citation type="submission" date="2016-08" db="EMBL/GenBank/DDBJ databases">
        <authorList>
            <person name="Seilhamer J.J."/>
        </authorList>
    </citation>
    <scope>NUCLEOTIDE SEQUENCE [LARGE SCALE GENOMIC DNA]</scope>
    <source>
        <strain evidence="2">Buetzberg</strain>
    </source>
</reference>
<keyword evidence="3" id="KW-1185">Reference proteome</keyword>
<name>A0A1D3L000_9EURY</name>
<dbReference type="KEGG" id="mcub:MCBB_0285"/>
<dbReference type="RefSeq" id="WP_171899063.1">
    <property type="nucleotide sequence ID" value="NZ_LT607756.1"/>
</dbReference>
<feature type="transmembrane region" description="Helical" evidence="1">
    <location>
        <begin position="35"/>
        <end position="52"/>
    </location>
</feature>
<dbReference type="GeneID" id="55571379"/>
<dbReference type="Proteomes" id="UP000094707">
    <property type="component" value="Chromosome I"/>
</dbReference>
<organism evidence="2 3">
    <name type="scientific">Methanobacterium congolense</name>
    <dbReference type="NCBI Taxonomy" id="118062"/>
    <lineage>
        <taxon>Archaea</taxon>
        <taxon>Methanobacteriati</taxon>
        <taxon>Methanobacteriota</taxon>
        <taxon>Methanomada group</taxon>
        <taxon>Methanobacteria</taxon>
        <taxon>Methanobacteriales</taxon>
        <taxon>Methanobacteriaceae</taxon>
        <taxon>Methanobacterium</taxon>
    </lineage>
</organism>
<sequence>MEDKQRDMLIYIMGFVGVIVLLGGVFNLYTFKYGLFAAIIIWFICGAAKRIYS</sequence>
<evidence type="ECO:0000313" key="3">
    <source>
        <dbReference type="Proteomes" id="UP000094707"/>
    </source>
</evidence>
<dbReference type="EMBL" id="LT607756">
    <property type="protein sequence ID" value="SCG84866.1"/>
    <property type="molecule type" value="Genomic_DNA"/>
</dbReference>
<keyword evidence="1" id="KW-0812">Transmembrane</keyword>
<protein>
    <submittedName>
        <fullName evidence="2">Region of a membrane-bound protein predicted to be embedded in the membrane</fullName>
    </submittedName>
</protein>
<dbReference type="AlphaFoldDB" id="A0A1D3L000"/>
<feature type="transmembrane region" description="Helical" evidence="1">
    <location>
        <begin position="9"/>
        <end position="29"/>
    </location>
</feature>